<dbReference type="RefSeq" id="WP_017262399.1">
    <property type="nucleotide sequence ID" value="NZ_AUAW01000013.1"/>
</dbReference>
<reference evidence="1 2" key="1">
    <citation type="journal article" date="2015" name="Genome Announc.">
        <title>Expanding the biotechnology potential of lactobacilli through comparative genomics of 213 strains and associated genera.</title>
        <authorList>
            <person name="Sun Z."/>
            <person name="Harris H.M."/>
            <person name="McCann A."/>
            <person name="Guo C."/>
            <person name="Argimon S."/>
            <person name="Zhang W."/>
            <person name="Yang X."/>
            <person name="Jeffery I.B."/>
            <person name="Cooney J.C."/>
            <person name="Kagawa T.F."/>
            <person name="Liu W."/>
            <person name="Song Y."/>
            <person name="Salvetti E."/>
            <person name="Wrobel A."/>
            <person name="Rasinkangas P."/>
            <person name="Parkhill J."/>
            <person name="Rea M.C."/>
            <person name="O'Sullivan O."/>
            <person name="Ritari J."/>
            <person name="Douillard F.P."/>
            <person name="Paul Ross R."/>
            <person name="Yang R."/>
            <person name="Briner A.E."/>
            <person name="Felis G.E."/>
            <person name="de Vos W.M."/>
            <person name="Barrangou R."/>
            <person name="Klaenhammer T.R."/>
            <person name="Caufield P.W."/>
            <person name="Cui Y."/>
            <person name="Zhang H."/>
            <person name="O'Toole P.W."/>
        </authorList>
    </citation>
    <scope>NUCLEOTIDE SEQUENCE [LARGE SCALE GENOMIC DNA]</scope>
    <source>
        <strain evidence="1 2">DSM 15814</strain>
    </source>
</reference>
<dbReference type="Proteomes" id="UP000051999">
    <property type="component" value="Unassembled WGS sequence"/>
</dbReference>
<accession>A0A0R1RBI0</accession>
<dbReference type="AlphaFoldDB" id="A0A0R1RBI0"/>
<dbReference type="STRING" id="1114972.FD35_GL000736"/>
<organism evidence="1 2">
    <name type="scientific">Furfurilactobacillus rossiae DSM 15814</name>
    <dbReference type="NCBI Taxonomy" id="1114972"/>
    <lineage>
        <taxon>Bacteria</taxon>
        <taxon>Bacillati</taxon>
        <taxon>Bacillota</taxon>
        <taxon>Bacilli</taxon>
        <taxon>Lactobacillales</taxon>
        <taxon>Lactobacillaceae</taxon>
        <taxon>Furfurilactobacillus</taxon>
    </lineage>
</organism>
<dbReference type="EMBL" id="AZFF01000012">
    <property type="protein sequence ID" value="KRL54033.1"/>
    <property type="molecule type" value="Genomic_DNA"/>
</dbReference>
<gene>
    <name evidence="1" type="ORF">FD35_GL000736</name>
</gene>
<proteinExistence type="predicted"/>
<keyword evidence="2" id="KW-1185">Reference proteome</keyword>
<evidence type="ECO:0000313" key="1">
    <source>
        <dbReference type="EMBL" id="KRL54033.1"/>
    </source>
</evidence>
<evidence type="ECO:0000313" key="2">
    <source>
        <dbReference type="Proteomes" id="UP000051999"/>
    </source>
</evidence>
<comment type="caution">
    <text evidence="1">The sequence shown here is derived from an EMBL/GenBank/DDBJ whole genome shotgun (WGS) entry which is preliminary data.</text>
</comment>
<dbReference type="PATRIC" id="fig|1114972.6.peg.737"/>
<name>A0A0R1RBI0_9LACO</name>
<sequence>MEMINLAVDQEECRIINQLIPINRKPFLQLEQEYSVKTIKKDHTNYEARAAEDLLRVYDDLTSGILGLQEINKAETGMLTVSQRQFISLSGLNTYITRNLDEPRFLSGVKNVIAVNKDFIYPYSCLVQLQRLIVEVFNNTLLLAHGMSGNYVVNRVDPVAVMRWAITDSELSSKWLRTTTGLSYTQISSIRKDDGVLNSMRHDRVCRMANQVLLNVS</sequence>
<protein>
    <submittedName>
        <fullName evidence="1">Uncharacterized protein</fullName>
    </submittedName>
</protein>